<accession>A0A238GTP0</accession>
<organism evidence="2 3">
    <name type="scientific">Helicobacter pylori</name>
    <name type="common">Campylobacter pylori</name>
    <dbReference type="NCBI Taxonomy" id="210"/>
    <lineage>
        <taxon>Bacteria</taxon>
        <taxon>Pseudomonadati</taxon>
        <taxon>Campylobacterota</taxon>
        <taxon>Epsilonproteobacteria</taxon>
        <taxon>Campylobacterales</taxon>
        <taxon>Helicobacteraceae</taxon>
        <taxon>Helicobacter</taxon>
    </lineage>
</organism>
<keyword evidence="1" id="KW-0472">Membrane</keyword>
<proteinExistence type="predicted"/>
<evidence type="ECO:0000256" key="1">
    <source>
        <dbReference type="SAM" id="Phobius"/>
    </source>
</evidence>
<dbReference type="EMBL" id="LT837687">
    <property type="protein sequence ID" value="SMA52153.1"/>
    <property type="molecule type" value="Genomic_DNA"/>
</dbReference>
<evidence type="ECO:0000313" key="2">
    <source>
        <dbReference type="EMBL" id="SMA52153.1"/>
    </source>
</evidence>
<dbReference type="AlphaFoldDB" id="A0A238GTP0"/>
<keyword evidence="1" id="KW-1133">Transmembrane helix</keyword>
<protein>
    <submittedName>
        <fullName evidence="2">Putative inner membrane protein</fullName>
    </submittedName>
</protein>
<gene>
    <name evidence="2" type="ORF">BCM300_00155</name>
</gene>
<reference evidence="2 3" key="1">
    <citation type="submission" date="2016-12" db="EMBL/GenBank/DDBJ databases">
        <authorList>
            <person name="Song W.-J."/>
            <person name="Kurnit D.M."/>
        </authorList>
    </citation>
    <scope>NUCLEOTIDE SEQUENCE [LARGE SCALE GENOMIC DNA]</scope>
    <source>
        <strain evidence="2">BCM-300</strain>
    </source>
</reference>
<dbReference type="RefSeq" id="WP_089086539.1">
    <property type="nucleotide sequence ID" value="NZ_JACTFU010000006.1"/>
</dbReference>
<dbReference type="Proteomes" id="UP000198366">
    <property type="component" value="Chromosome I"/>
</dbReference>
<keyword evidence="1" id="KW-0812">Transmembrane</keyword>
<sequence length="197" mass="22571">MKGLWLVISLAFVGFLWANESYVFNNSKGRLTEKSVWFIEGVSKELYLKTGVRFAIDMTDFEKNPIALANKKERQSYQEGFLKQLKPPFVVFFFYHDAQKIELVANPKDLLDTDKIFFEKIAPLLPTNAKEYTPQRISAMLINGYSVAVDALAEKYRVNIVQNFNAPKGATFVKVIIYILLLTLLGAFLGLYFFKKS</sequence>
<feature type="transmembrane region" description="Helical" evidence="1">
    <location>
        <begin position="175"/>
        <end position="194"/>
    </location>
</feature>
<name>A0A238GTP0_HELPX</name>
<evidence type="ECO:0000313" key="3">
    <source>
        <dbReference type="Proteomes" id="UP000198366"/>
    </source>
</evidence>